<evidence type="ECO:0000256" key="2">
    <source>
        <dbReference type="ARBA" id="ARBA00022723"/>
    </source>
</evidence>
<dbReference type="PANTHER" id="PTHR31313">
    <property type="entry name" value="TY1 ENHANCER ACTIVATOR"/>
    <property type="match status" value="1"/>
</dbReference>
<evidence type="ECO:0000256" key="8">
    <source>
        <dbReference type="SAM" id="MobiDB-lite"/>
    </source>
</evidence>
<evidence type="ECO:0000256" key="5">
    <source>
        <dbReference type="ARBA" id="ARBA00023125"/>
    </source>
</evidence>
<keyword evidence="3" id="KW-0862">Zinc</keyword>
<feature type="region of interest" description="Disordered" evidence="8">
    <location>
        <begin position="102"/>
        <end position="161"/>
    </location>
</feature>
<keyword evidence="7" id="KW-0539">Nucleus</keyword>
<dbReference type="PROSITE" id="PS00463">
    <property type="entry name" value="ZN2_CY6_FUNGAL_1"/>
    <property type="match status" value="1"/>
</dbReference>
<dbReference type="GO" id="GO:0006351">
    <property type="term" value="P:DNA-templated transcription"/>
    <property type="evidence" value="ECO:0007669"/>
    <property type="project" value="InterPro"/>
</dbReference>
<dbReference type="PANTHER" id="PTHR31313:SF4">
    <property type="entry name" value="CONIDIAL DEVELOPMENT PROTEIN FLUFFY"/>
    <property type="match status" value="1"/>
</dbReference>
<accession>A0AA38RX10</accession>
<keyword evidence="4" id="KW-0805">Transcription regulation</keyword>
<evidence type="ECO:0000259" key="9">
    <source>
        <dbReference type="PROSITE" id="PS50048"/>
    </source>
</evidence>
<dbReference type="Pfam" id="PF04082">
    <property type="entry name" value="Fungal_trans"/>
    <property type="match status" value="1"/>
</dbReference>
<dbReference type="Proteomes" id="UP001174691">
    <property type="component" value="Unassembled WGS sequence"/>
</dbReference>
<sequence length="835" mass="90326">MPRQNLTANACIVCRRKRTKCDGRQPCRRCISRGEECIYEDKMWRTKEHLRSEIARMRKEVQQCHALIKAFVIEGTAEDWRNIQSQMHRGDPPERIAAWINSLRSPSGPRRDDASPTLKHQHTMAPESSHASISPDSGTQPGTSSEHRPITSSDATISPLSSPEDAYVAMAPSTASPVMSGASSAGSIGSGYSYPQSDLTQDMDRPMPLPSILSWTGVTQDVDLLRRLLDHYFGNCFSDFSFVCKERFMRDLDEGTGRYCSSALLNAMLGLASQSFNESSETGPEDCAYSQFRGQANELLQRDRDGLGITEIQATGILALAEANIGNDESAFQLATECVRRTVLWKLRMGRESEQSEDPEHQEAMATTFCGAFSLVRMFRILTGRLSCQSGPLFMRLTPDNNDSAIDSPAARVERGVSLQQHFFSQLDHCPGLLRFINTVTETAHTFCSYHNDKGVAPADLVPAYGKCLQAWALFNSWVPSGSEISKEVLFAQIWYNYILTVLFSTLIDSRVDLRDGITPETVVIQASETIIFLARAYQDKCGFVAVHPFLPHMVFAATLVHSRRQLDDDLGPHKTETAVKRKSKHTSPRRSTLPVLEVDEATYPPWRQHITPTTLRQTSVAATTDIKSESSGGSSPSTYVWPRKSSSDLAFEGMLYLTKMGITNRKASDLAKALRPRANATTAVFPAATGQGGPLWATPGGWEPAAADGWDAGGEGVGGGIGCAGFGGLGIDSLQGFAALTNTSGGLDCVAGMGQDEREYIIGDVPCVIGGQAGLQRGMRDVGGSSYEGLYMYPGSLPQMGGGCPFGGFAAGMMDGGGAAGCGGGMSEQEGGIG</sequence>
<evidence type="ECO:0000256" key="3">
    <source>
        <dbReference type="ARBA" id="ARBA00022833"/>
    </source>
</evidence>
<dbReference type="InterPro" id="IPR001138">
    <property type="entry name" value="Zn2Cys6_DnaBD"/>
</dbReference>
<dbReference type="InterPro" id="IPR007219">
    <property type="entry name" value="XnlR_reg_dom"/>
</dbReference>
<dbReference type="AlphaFoldDB" id="A0AA38RX10"/>
<feature type="region of interest" description="Disordered" evidence="8">
    <location>
        <begin position="618"/>
        <end position="640"/>
    </location>
</feature>
<dbReference type="SMART" id="SM00066">
    <property type="entry name" value="GAL4"/>
    <property type="match status" value="1"/>
</dbReference>
<name>A0AA38RX10_9PEZI</name>
<evidence type="ECO:0000313" key="10">
    <source>
        <dbReference type="EMBL" id="KAJ9160785.1"/>
    </source>
</evidence>
<keyword evidence="2" id="KW-0479">Metal-binding</keyword>
<evidence type="ECO:0000313" key="11">
    <source>
        <dbReference type="Proteomes" id="UP001174691"/>
    </source>
</evidence>
<organism evidence="10 11">
    <name type="scientific">Coniochaeta hoffmannii</name>
    <dbReference type="NCBI Taxonomy" id="91930"/>
    <lineage>
        <taxon>Eukaryota</taxon>
        <taxon>Fungi</taxon>
        <taxon>Dikarya</taxon>
        <taxon>Ascomycota</taxon>
        <taxon>Pezizomycotina</taxon>
        <taxon>Sordariomycetes</taxon>
        <taxon>Sordariomycetidae</taxon>
        <taxon>Coniochaetales</taxon>
        <taxon>Coniochaetaceae</taxon>
        <taxon>Coniochaeta</taxon>
    </lineage>
</organism>
<comment type="caution">
    <text evidence="10">The sequence shown here is derived from an EMBL/GenBank/DDBJ whole genome shotgun (WGS) entry which is preliminary data.</text>
</comment>
<dbReference type="Pfam" id="PF00172">
    <property type="entry name" value="Zn_clus"/>
    <property type="match status" value="1"/>
</dbReference>
<dbReference type="CDD" id="cd00067">
    <property type="entry name" value="GAL4"/>
    <property type="match status" value="1"/>
</dbReference>
<keyword evidence="11" id="KW-1185">Reference proteome</keyword>
<dbReference type="CDD" id="cd12148">
    <property type="entry name" value="fungal_TF_MHR"/>
    <property type="match status" value="1"/>
</dbReference>
<evidence type="ECO:0000256" key="1">
    <source>
        <dbReference type="ARBA" id="ARBA00004123"/>
    </source>
</evidence>
<protein>
    <recommendedName>
        <fullName evidence="9">Zn(2)-C6 fungal-type domain-containing protein</fullName>
    </recommendedName>
</protein>
<proteinExistence type="predicted"/>
<dbReference type="Gene3D" id="4.10.240.10">
    <property type="entry name" value="Zn(2)-C6 fungal-type DNA-binding domain"/>
    <property type="match status" value="1"/>
</dbReference>
<dbReference type="GO" id="GO:0005634">
    <property type="term" value="C:nucleus"/>
    <property type="evidence" value="ECO:0007669"/>
    <property type="project" value="UniProtKB-SubCell"/>
</dbReference>
<gene>
    <name evidence="10" type="ORF">NKR19_g2943</name>
</gene>
<keyword evidence="6" id="KW-0804">Transcription</keyword>
<reference evidence="10" key="1">
    <citation type="submission" date="2022-07" db="EMBL/GenBank/DDBJ databases">
        <title>Fungi with potential for degradation of polypropylene.</title>
        <authorList>
            <person name="Gostincar C."/>
        </authorList>
    </citation>
    <scope>NUCLEOTIDE SEQUENCE</scope>
    <source>
        <strain evidence="10">EXF-13287</strain>
    </source>
</reference>
<keyword evidence="5" id="KW-0238">DNA-binding</keyword>
<evidence type="ECO:0000256" key="6">
    <source>
        <dbReference type="ARBA" id="ARBA00023163"/>
    </source>
</evidence>
<feature type="compositionally biased region" description="Basic and acidic residues" evidence="8">
    <location>
        <begin position="569"/>
        <end position="580"/>
    </location>
</feature>
<dbReference type="GO" id="GO:0008270">
    <property type="term" value="F:zinc ion binding"/>
    <property type="evidence" value="ECO:0007669"/>
    <property type="project" value="InterPro"/>
</dbReference>
<dbReference type="GO" id="GO:0000981">
    <property type="term" value="F:DNA-binding transcription factor activity, RNA polymerase II-specific"/>
    <property type="evidence" value="ECO:0007669"/>
    <property type="project" value="InterPro"/>
</dbReference>
<dbReference type="GO" id="GO:0003677">
    <property type="term" value="F:DNA binding"/>
    <property type="evidence" value="ECO:0007669"/>
    <property type="project" value="UniProtKB-KW"/>
</dbReference>
<dbReference type="InterPro" id="IPR051615">
    <property type="entry name" value="Transcr_Regulatory_Elem"/>
</dbReference>
<feature type="compositionally biased region" description="Polar residues" evidence="8">
    <location>
        <begin position="129"/>
        <end position="161"/>
    </location>
</feature>
<dbReference type="PROSITE" id="PS50048">
    <property type="entry name" value="ZN2_CY6_FUNGAL_2"/>
    <property type="match status" value="1"/>
</dbReference>
<dbReference type="SUPFAM" id="SSF57701">
    <property type="entry name" value="Zn2/Cys6 DNA-binding domain"/>
    <property type="match status" value="1"/>
</dbReference>
<dbReference type="EMBL" id="JANBVN010000031">
    <property type="protein sequence ID" value="KAJ9160785.1"/>
    <property type="molecule type" value="Genomic_DNA"/>
</dbReference>
<evidence type="ECO:0000256" key="4">
    <source>
        <dbReference type="ARBA" id="ARBA00023015"/>
    </source>
</evidence>
<dbReference type="InterPro" id="IPR036864">
    <property type="entry name" value="Zn2-C6_fun-type_DNA-bd_sf"/>
</dbReference>
<feature type="domain" description="Zn(2)-C6 fungal-type" evidence="9">
    <location>
        <begin position="10"/>
        <end position="39"/>
    </location>
</feature>
<feature type="region of interest" description="Disordered" evidence="8">
    <location>
        <begin position="569"/>
        <end position="591"/>
    </location>
</feature>
<evidence type="ECO:0000256" key="7">
    <source>
        <dbReference type="ARBA" id="ARBA00023242"/>
    </source>
</evidence>
<comment type="subcellular location">
    <subcellularLocation>
        <location evidence="1">Nucleus</location>
    </subcellularLocation>
</comment>